<name>A0AA88IG81_ARTSF</name>
<protein>
    <submittedName>
        <fullName evidence="4">Uncharacterized protein</fullName>
    </submittedName>
</protein>
<accession>A0AA88IG81</accession>
<keyword evidence="5" id="KW-1185">Reference proteome</keyword>
<gene>
    <name evidence="4" type="ORF">QYM36_000587</name>
</gene>
<dbReference type="InterPro" id="IPR051149">
    <property type="entry name" value="Spindly/BICDR_Dynein_Adapter"/>
</dbReference>
<evidence type="ECO:0000313" key="5">
    <source>
        <dbReference type="Proteomes" id="UP001187531"/>
    </source>
</evidence>
<comment type="caution">
    <text evidence="4">The sequence shown here is derived from an EMBL/GenBank/DDBJ whole genome shotgun (WGS) entry which is preliminary data.</text>
</comment>
<feature type="region of interest" description="Disordered" evidence="3">
    <location>
        <begin position="300"/>
        <end position="321"/>
    </location>
</feature>
<organism evidence="4 5">
    <name type="scientific">Artemia franciscana</name>
    <name type="common">Brine shrimp</name>
    <name type="synonym">Artemia sanfranciscana</name>
    <dbReference type="NCBI Taxonomy" id="6661"/>
    <lineage>
        <taxon>Eukaryota</taxon>
        <taxon>Metazoa</taxon>
        <taxon>Ecdysozoa</taxon>
        <taxon>Arthropoda</taxon>
        <taxon>Crustacea</taxon>
        <taxon>Branchiopoda</taxon>
        <taxon>Anostraca</taxon>
        <taxon>Artemiidae</taxon>
        <taxon>Artemia</taxon>
    </lineage>
</organism>
<dbReference type="EMBL" id="JAVRJZ010000002">
    <property type="protein sequence ID" value="KAK2726186.1"/>
    <property type="molecule type" value="Genomic_DNA"/>
</dbReference>
<keyword evidence="1 2" id="KW-0175">Coiled coil</keyword>
<evidence type="ECO:0000256" key="2">
    <source>
        <dbReference type="SAM" id="Coils"/>
    </source>
</evidence>
<feature type="coiled-coil region" evidence="2">
    <location>
        <begin position="85"/>
        <end position="274"/>
    </location>
</feature>
<dbReference type="AlphaFoldDB" id="A0AA88IG81"/>
<reference evidence="4" key="1">
    <citation type="submission" date="2023-07" db="EMBL/GenBank/DDBJ databases">
        <title>Chromosome-level genome assembly of Artemia franciscana.</title>
        <authorList>
            <person name="Jo E."/>
        </authorList>
    </citation>
    <scope>NUCLEOTIDE SEQUENCE</scope>
    <source>
        <tissue evidence="4">Whole body</tissue>
    </source>
</reference>
<feature type="coiled-coil region" evidence="2">
    <location>
        <begin position="468"/>
        <end position="495"/>
    </location>
</feature>
<evidence type="ECO:0000313" key="4">
    <source>
        <dbReference type="EMBL" id="KAK2726186.1"/>
    </source>
</evidence>
<dbReference type="Proteomes" id="UP001187531">
    <property type="component" value="Unassembled WGS sequence"/>
</dbReference>
<dbReference type="PANTHER" id="PTHR32123">
    <property type="entry name" value="BICD FAMILY-LIKE CARGO ADAPTER"/>
    <property type="match status" value="1"/>
</dbReference>
<evidence type="ECO:0000256" key="3">
    <source>
        <dbReference type="SAM" id="MobiDB-lite"/>
    </source>
</evidence>
<proteinExistence type="predicted"/>
<sequence length="614" mass="71179">MIPEDEAMESTNDFVENEGKMALEDYIHQVQGRSFETATNDIFAELARKESDLILAAELGKALLERNEELSLQNERIAEDFSRKLELLEQEKYGIRRRLDAVESELESRVNELQGDLQETKLQNAEKIESLKRLERQKQSLIVELTEQNQRLTNQLKEASKNEENLCQQLQTLRDQFNARRSNFQDHVSHLEMLREEINMITEKKQDLERRMQNMLSEREGLSSTLDETTDRIMDLENKNREQENQLIASRRELNELRIANSNLMDQLETLNRHSSPTFSNSHHNVSTILPQQSISAEMDISNSSGHGSGIDSRPGSQPFGDFGDEIECDADDQLDFEEYIKLKHEALDTCLRIRALCETLRVPRERKASAGFSSFGSSSTSNDLSSNFKVGDLMETYDELELLIHDSCAFNRRFSTPNSESCDKCGFDRKDILNLQSELHTNQETNDKLHRQVAEKLEESKRKDEQISELSHKLDLKEIELEAVKEERDTARRDVRDTHLAKDELIKRAWEVRDQAVQRKNAAEIDHAKTRIELLQANSQLLDVVQQKVELSQQLEQWQVDMQELIHEQMRKKLMKQEQAKKMSNLNGLLGVNRKNSRFLGLFKFKSSNEEPS</sequence>
<dbReference type="PANTHER" id="PTHR32123:SF13">
    <property type="entry name" value="BICAUDAL D-RELATED PROTEIN HOMOLOG"/>
    <property type="match status" value="1"/>
</dbReference>
<evidence type="ECO:0000256" key="1">
    <source>
        <dbReference type="ARBA" id="ARBA00023054"/>
    </source>
</evidence>